<keyword evidence="1" id="KW-1133">Transmembrane helix</keyword>
<dbReference type="PANTHER" id="PTHR23028:SF134">
    <property type="entry name" value="PUTATIVE (AFU_ORTHOLOGUE AFUA_4G08520)-RELATED"/>
    <property type="match status" value="1"/>
</dbReference>
<feature type="transmembrane region" description="Helical" evidence="1">
    <location>
        <begin position="307"/>
        <end position="334"/>
    </location>
</feature>
<evidence type="ECO:0000256" key="1">
    <source>
        <dbReference type="SAM" id="Phobius"/>
    </source>
</evidence>
<dbReference type="EMBL" id="KV745302">
    <property type="protein sequence ID" value="OCK75555.1"/>
    <property type="molecule type" value="Genomic_DNA"/>
</dbReference>
<feature type="transmembrane region" description="Helical" evidence="1">
    <location>
        <begin position="363"/>
        <end position="380"/>
    </location>
</feature>
<gene>
    <name evidence="3" type="ORF">K432DRAFT_446631</name>
</gene>
<name>A0A8E2E1J6_9PEZI</name>
<dbReference type="PANTHER" id="PTHR23028">
    <property type="entry name" value="ACETYLTRANSFERASE"/>
    <property type="match status" value="1"/>
</dbReference>
<feature type="transmembrane region" description="Helical" evidence="1">
    <location>
        <begin position="143"/>
        <end position="162"/>
    </location>
</feature>
<feature type="domain" description="Acyltransferase 3" evidence="2">
    <location>
        <begin position="94"/>
        <end position="468"/>
    </location>
</feature>
<dbReference type="GO" id="GO:0016747">
    <property type="term" value="F:acyltransferase activity, transferring groups other than amino-acyl groups"/>
    <property type="evidence" value="ECO:0007669"/>
    <property type="project" value="InterPro"/>
</dbReference>
<dbReference type="Pfam" id="PF01757">
    <property type="entry name" value="Acyl_transf_3"/>
    <property type="match status" value="1"/>
</dbReference>
<dbReference type="AlphaFoldDB" id="A0A8E2E1J6"/>
<feature type="transmembrane region" description="Helical" evidence="1">
    <location>
        <begin position="411"/>
        <end position="430"/>
    </location>
</feature>
<dbReference type="Proteomes" id="UP000250266">
    <property type="component" value="Unassembled WGS sequence"/>
</dbReference>
<keyword evidence="4" id="KW-1185">Reference proteome</keyword>
<dbReference type="InterPro" id="IPR002656">
    <property type="entry name" value="Acyl_transf_3_dom"/>
</dbReference>
<organism evidence="3 4">
    <name type="scientific">Lepidopterella palustris CBS 459.81</name>
    <dbReference type="NCBI Taxonomy" id="1314670"/>
    <lineage>
        <taxon>Eukaryota</taxon>
        <taxon>Fungi</taxon>
        <taxon>Dikarya</taxon>
        <taxon>Ascomycota</taxon>
        <taxon>Pezizomycotina</taxon>
        <taxon>Dothideomycetes</taxon>
        <taxon>Pleosporomycetidae</taxon>
        <taxon>Mytilinidiales</taxon>
        <taxon>Argynnaceae</taxon>
        <taxon>Lepidopterella</taxon>
    </lineage>
</organism>
<feature type="transmembrane region" description="Helical" evidence="1">
    <location>
        <begin position="193"/>
        <end position="213"/>
    </location>
</feature>
<keyword evidence="1" id="KW-0812">Transmembrane</keyword>
<reference evidence="3 4" key="1">
    <citation type="journal article" date="2016" name="Nat. Commun.">
        <title>Ectomycorrhizal ecology is imprinted in the genome of the dominant symbiotic fungus Cenococcum geophilum.</title>
        <authorList>
            <consortium name="DOE Joint Genome Institute"/>
            <person name="Peter M."/>
            <person name="Kohler A."/>
            <person name="Ohm R.A."/>
            <person name="Kuo A."/>
            <person name="Krutzmann J."/>
            <person name="Morin E."/>
            <person name="Arend M."/>
            <person name="Barry K.W."/>
            <person name="Binder M."/>
            <person name="Choi C."/>
            <person name="Clum A."/>
            <person name="Copeland A."/>
            <person name="Grisel N."/>
            <person name="Haridas S."/>
            <person name="Kipfer T."/>
            <person name="LaButti K."/>
            <person name="Lindquist E."/>
            <person name="Lipzen A."/>
            <person name="Maire R."/>
            <person name="Meier B."/>
            <person name="Mihaltcheva S."/>
            <person name="Molinier V."/>
            <person name="Murat C."/>
            <person name="Poggeler S."/>
            <person name="Quandt C.A."/>
            <person name="Sperisen C."/>
            <person name="Tritt A."/>
            <person name="Tisserant E."/>
            <person name="Crous P.W."/>
            <person name="Henrissat B."/>
            <person name="Nehls U."/>
            <person name="Egli S."/>
            <person name="Spatafora J.W."/>
            <person name="Grigoriev I.V."/>
            <person name="Martin F.M."/>
        </authorList>
    </citation>
    <scope>NUCLEOTIDE SEQUENCE [LARGE SCALE GENOMIC DNA]</scope>
    <source>
        <strain evidence="3 4">CBS 459.81</strain>
    </source>
</reference>
<accession>A0A8E2E1J6</accession>
<proteinExistence type="predicted"/>
<dbReference type="InterPro" id="IPR050879">
    <property type="entry name" value="Acyltransferase_3"/>
</dbReference>
<evidence type="ECO:0000313" key="4">
    <source>
        <dbReference type="Proteomes" id="UP000250266"/>
    </source>
</evidence>
<feature type="transmembrane region" description="Helical" evidence="1">
    <location>
        <begin position="103"/>
        <end position="123"/>
    </location>
</feature>
<protein>
    <recommendedName>
        <fullName evidence="2">Acyltransferase 3 domain-containing protein</fullName>
    </recommendedName>
</protein>
<dbReference type="OrthoDB" id="5819582at2759"/>
<evidence type="ECO:0000259" key="2">
    <source>
        <dbReference type="Pfam" id="PF01757"/>
    </source>
</evidence>
<keyword evidence="1" id="KW-0472">Membrane</keyword>
<sequence>MYRFSDLHATSSSTTYSTQTSFAMVSADQDEETCALQEAPPDFQWHNFPLARHSPKYSRIVEAIEFVASLLTPRYFWKEKEEDSEKELKASNRIAYLHGIRGVASLIVAIDHLVVMFHPSLFFGYGQGIARQRWFFQLPFIRVLYSGSAMVAVFFVLSGYVLSYRPVKLLRQGDFEGLQKSLSSSIFNRGFRLFLPTLAATFLMMVGTQLGFYNSKIREHALQAMLNRTQSGYLTFATPAQLPVLQQIWDWVSEMSSFLDPWTWTTFIKDFPYGTHLWAIPVEFRSSMVLFLTIGGTSALRLYPRMYFILSLICYCLFSGRWDIFLYLVGFLMVEIQAEFNSGNEQDILGAYHRSGKRWKQNLVKLCWIFTFAVGMYLASQPEIDAARTPGFQNLRKLVPHSYPEYDAFRFWYAIGAILLVGSISKVEVLQRPFTTAFAQYFGDVSFSLYLFHNPVMNSLGYWILPKMWDVTGSEGLQYELGYFLESYAVPSGHVLMSGLWSEHIAMS</sequence>
<evidence type="ECO:0000313" key="3">
    <source>
        <dbReference type="EMBL" id="OCK75555.1"/>
    </source>
</evidence>